<evidence type="ECO:0000256" key="2">
    <source>
        <dbReference type="ARBA" id="ARBA00022737"/>
    </source>
</evidence>
<sequence length="383" mass="42252">MNGTVNGDHESGKITVHVEKVANTSEFPYTGREGQVACSVGNKVYIFGGVEQGQWEEPKETNELLMFDLDTRKWSRPNVSGTLPPSRSAGSFVAVGTSLYLFGGLSHMSGWFDDTFIFDTVTSTWAILETEGTKPRARDKLQAVAIDSKIYYFGGFGPKSDEAEAVDLGADSDDDEEFEDIPESQEQDGAEFGWFNDLYILDTETLKWSQPMQMNLGVPTQRAAHGMCAIGRNLVIFGGRDIEDRQNDLHIFNVDTRKWITDLKVSGDAPAARSFHTLTSVGNRAVLFGGRGRDHQHFSNFDVFDFDKKEWVPTTITGCQPAGRGLHCTVCVGDKIFLFGGSGDFSAQTMQCQTFYSDAFVIETDDFKDTSKSNGFAQNSGDS</sequence>
<dbReference type="PANTHER" id="PTHR46228">
    <property type="entry name" value="KELCH DOMAIN-CONTAINING PROTEIN"/>
    <property type="match status" value="1"/>
</dbReference>
<dbReference type="SUPFAM" id="SSF117281">
    <property type="entry name" value="Kelch motif"/>
    <property type="match status" value="2"/>
</dbReference>
<evidence type="ECO:0000256" key="1">
    <source>
        <dbReference type="ARBA" id="ARBA00022441"/>
    </source>
</evidence>
<evidence type="ECO:0000313" key="3">
    <source>
        <dbReference type="Proteomes" id="UP000694888"/>
    </source>
</evidence>
<dbReference type="InterPro" id="IPR015915">
    <property type="entry name" value="Kelch-typ_b-propeller"/>
</dbReference>
<keyword evidence="2" id="KW-0677">Repeat</keyword>
<accession>A0ABM0JQ36</accession>
<keyword evidence="3" id="KW-1185">Reference proteome</keyword>
<organism evidence="3 4">
    <name type="scientific">Aplysia californica</name>
    <name type="common">California sea hare</name>
    <dbReference type="NCBI Taxonomy" id="6500"/>
    <lineage>
        <taxon>Eukaryota</taxon>
        <taxon>Metazoa</taxon>
        <taxon>Spiralia</taxon>
        <taxon>Lophotrochozoa</taxon>
        <taxon>Mollusca</taxon>
        <taxon>Gastropoda</taxon>
        <taxon>Heterobranchia</taxon>
        <taxon>Euthyneura</taxon>
        <taxon>Tectipleura</taxon>
        <taxon>Aplysiida</taxon>
        <taxon>Aplysioidea</taxon>
        <taxon>Aplysiidae</taxon>
        <taxon>Aplysia</taxon>
    </lineage>
</organism>
<keyword evidence="1" id="KW-0880">Kelch repeat</keyword>
<dbReference type="RefSeq" id="XP_005098913.1">
    <property type="nucleotide sequence ID" value="XM_005098856.3"/>
</dbReference>
<evidence type="ECO:0000313" key="4">
    <source>
        <dbReference type="RefSeq" id="XP_005098913.1"/>
    </source>
</evidence>
<dbReference type="GeneID" id="101855101"/>
<proteinExistence type="predicted"/>
<gene>
    <name evidence="4" type="primary">LOC101855101</name>
</gene>
<name>A0ABM0JQ36_APLCA</name>
<dbReference type="Gene3D" id="2.120.10.80">
    <property type="entry name" value="Kelch-type beta propeller"/>
    <property type="match status" value="2"/>
</dbReference>
<protein>
    <submittedName>
        <fullName evidence="4">Kelch domain-containing protein 2 isoform X1</fullName>
    </submittedName>
</protein>
<dbReference type="PANTHER" id="PTHR46228:SF2">
    <property type="entry name" value="KELCH REPEAT PROTEIN (AFU_ORTHOLOGUE AFUA_4G14350)"/>
    <property type="match status" value="1"/>
</dbReference>
<dbReference type="Pfam" id="PF24681">
    <property type="entry name" value="Kelch_KLHDC2_KLHL20_DRC7"/>
    <property type="match status" value="2"/>
</dbReference>
<dbReference type="Proteomes" id="UP000694888">
    <property type="component" value="Unplaced"/>
</dbReference>
<reference evidence="4" key="1">
    <citation type="submission" date="2025-08" db="UniProtKB">
        <authorList>
            <consortium name="RefSeq"/>
        </authorList>
    </citation>
    <scope>IDENTIFICATION</scope>
</reference>